<reference evidence="1 2" key="1">
    <citation type="submission" date="2016-08" db="EMBL/GenBank/DDBJ databases">
        <title>Draft genome sequence of Candidatus Piscirickettsia litoralis, from seawater.</title>
        <authorList>
            <person name="Wan X."/>
            <person name="Lee A.J."/>
            <person name="Hou S."/>
            <person name="Donachie S.P."/>
        </authorList>
    </citation>
    <scope>NUCLEOTIDE SEQUENCE [LARGE SCALE GENOMIC DNA]</scope>
    <source>
        <strain evidence="1 2">Y2</strain>
    </source>
</reference>
<evidence type="ECO:0000313" key="2">
    <source>
        <dbReference type="Proteomes" id="UP000094329"/>
    </source>
</evidence>
<comment type="caution">
    <text evidence="1">The sequence shown here is derived from an EMBL/GenBank/DDBJ whole genome shotgun (WGS) entry which is preliminary data.</text>
</comment>
<evidence type="ECO:0000313" key="1">
    <source>
        <dbReference type="EMBL" id="ODN43515.1"/>
    </source>
</evidence>
<proteinExistence type="predicted"/>
<evidence type="ECO:0008006" key="3">
    <source>
        <dbReference type="Google" id="ProtNLM"/>
    </source>
</evidence>
<dbReference type="Pfam" id="PF04655">
    <property type="entry name" value="APH_6_hur"/>
    <property type="match status" value="1"/>
</dbReference>
<name>A0ABX3A4T9_9GAMM</name>
<organism evidence="1 2">
    <name type="scientific">Piscirickettsia litoralis</name>
    <dbReference type="NCBI Taxonomy" id="1891921"/>
    <lineage>
        <taxon>Bacteria</taxon>
        <taxon>Pseudomonadati</taxon>
        <taxon>Pseudomonadota</taxon>
        <taxon>Gammaproteobacteria</taxon>
        <taxon>Thiotrichales</taxon>
        <taxon>Piscirickettsiaceae</taxon>
        <taxon>Piscirickettsia</taxon>
    </lineage>
</organism>
<dbReference type="Proteomes" id="UP000094329">
    <property type="component" value="Unassembled WGS sequence"/>
</dbReference>
<keyword evidence="2" id="KW-1185">Reference proteome</keyword>
<gene>
    <name evidence="1" type="ORF">BGC07_12050</name>
</gene>
<dbReference type="InterPro" id="IPR006748">
    <property type="entry name" value="NH2Glyco/OHUrea_AB-resist_kin"/>
</dbReference>
<dbReference type="SUPFAM" id="SSF56112">
    <property type="entry name" value="Protein kinase-like (PK-like)"/>
    <property type="match status" value="1"/>
</dbReference>
<dbReference type="Gene3D" id="3.90.1200.10">
    <property type="match status" value="1"/>
</dbReference>
<dbReference type="InterPro" id="IPR011009">
    <property type="entry name" value="Kinase-like_dom_sf"/>
</dbReference>
<accession>A0ABX3A4T9</accession>
<sequence length="125" mass="14685">MSKAKKLKNNLLGSIKEEIVLHGDLHHDNVIHHKDRWLAIDPKGVLGEREFEVAAFNFIHQSELSQENISELFLYRVDRLANRLNLDSQRIADWVFVRLVLAVCWMVEDNNDPTRFIKLIELYGY</sequence>
<dbReference type="EMBL" id="MDTU01000001">
    <property type="protein sequence ID" value="ODN43515.1"/>
    <property type="molecule type" value="Genomic_DNA"/>
</dbReference>
<protein>
    <recommendedName>
        <fullName evidence="3">Aminoglycoside/hydroxyurea antibiotic resistance kinase</fullName>
    </recommendedName>
</protein>